<dbReference type="CDD" id="cd00544">
    <property type="entry name" value="CobU"/>
    <property type="match status" value="1"/>
</dbReference>
<evidence type="ECO:0000256" key="9">
    <source>
        <dbReference type="ARBA" id="ARBA00012523"/>
    </source>
</evidence>
<evidence type="ECO:0000256" key="15">
    <source>
        <dbReference type="ARBA" id="ARBA00023134"/>
    </source>
</evidence>
<evidence type="ECO:0000256" key="14">
    <source>
        <dbReference type="ARBA" id="ARBA00022840"/>
    </source>
</evidence>
<comment type="pathway">
    <text evidence="6">Cofactor biosynthesis; adenosylcobalamin biosynthesis; adenosylcobalamin from cob(II)yrinate a,c-diamide: step 5/7.</text>
</comment>
<comment type="catalytic activity">
    <reaction evidence="2">
        <text>adenosylcob(III)inamide phosphate + GTP + H(+) = adenosylcob(III)inamide-GDP + diphosphate</text>
        <dbReference type="Rhea" id="RHEA:22712"/>
        <dbReference type="ChEBI" id="CHEBI:15378"/>
        <dbReference type="ChEBI" id="CHEBI:33019"/>
        <dbReference type="ChEBI" id="CHEBI:37565"/>
        <dbReference type="ChEBI" id="CHEBI:58502"/>
        <dbReference type="ChEBI" id="CHEBI:60487"/>
        <dbReference type="EC" id="2.7.7.62"/>
    </reaction>
</comment>
<evidence type="ECO:0000256" key="12">
    <source>
        <dbReference type="ARBA" id="ARBA00022741"/>
    </source>
</evidence>
<evidence type="ECO:0000256" key="5">
    <source>
        <dbReference type="ARBA" id="ARBA00004692"/>
    </source>
</evidence>
<keyword evidence="19" id="KW-0548">Nucleotidyltransferase</keyword>
<dbReference type="PANTHER" id="PTHR34848:SF1">
    <property type="entry name" value="BIFUNCTIONAL ADENOSYLCOBALAMIN BIOSYNTHESIS PROTEIN COBU"/>
    <property type="match status" value="1"/>
</dbReference>
<dbReference type="EMBL" id="BAAAPC010000003">
    <property type="protein sequence ID" value="GAA1986372.1"/>
    <property type="molecule type" value="Genomic_DNA"/>
</dbReference>
<evidence type="ECO:0000256" key="1">
    <source>
        <dbReference type="ARBA" id="ARBA00000312"/>
    </source>
</evidence>
<organism evidence="19 20">
    <name type="scientific">Nocardiopsis rhodophaea</name>
    <dbReference type="NCBI Taxonomy" id="280238"/>
    <lineage>
        <taxon>Bacteria</taxon>
        <taxon>Bacillati</taxon>
        <taxon>Actinomycetota</taxon>
        <taxon>Actinomycetes</taxon>
        <taxon>Streptosporangiales</taxon>
        <taxon>Nocardiopsidaceae</taxon>
        <taxon>Nocardiopsis</taxon>
    </lineage>
</organism>
<comment type="catalytic activity">
    <reaction evidence="1">
        <text>adenosylcob(III)inamide + ATP = adenosylcob(III)inamide phosphate + ADP + H(+)</text>
        <dbReference type="Rhea" id="RHEA:15769"/>
        <dbReference type="ChEBI" id="CHEBI:2480"/>
        <dbReference type="ChEBI" id="CHEBI:15378"/>
        <dbReference type="ChEBI" id="CHEBI:30616"/>
        <dbReference type="ChEBI" id="CHEBI:58502"/>
        <dbReference type="ChEBI" id="CHEBI:456216"/>
        <dbReference type="EC" id="2.7.1.156"/>
    </reaction>
</comment>
<comment type="caution">
    <text evidence="19">The sequence shown here is derived from an EMBL/GenBank/DDBJ whole genome shotgun (WGS) entry which is preliminary data.</text>
</comment>
<keyword evidence="11" id="KW-0808">Transferase</keyword>
<evidence type="ECO:0000256" key="16">
    <source>
        <dbReference type="ARBA" id="ARBA00029570"/>
    </source>
</evidence>
<dbReference type="SUPFAM" id="SSF52540">
    <property type="entry name" value="P-loop containing nucleoside triphosphate hydrolases"/>
    <property type="match status" value="1"/>
</dbReference>
<dbReference type="Proteomes" id="UP001501585">
    <property type="component" value="Unassembled WGS sequence"/>
</dbReference>
<name>A0ABP5DU88_9ACTN</name>
<protein>
    <recommendedName>
        <fullName evidence="16">Adenosylcobinamide kinase</fullName>
        <ecNumber evidence="8">2.7.1.156</ecNumber>
        <ecNumber evidence="9">2.7.7.62</ecNumber>
    </recommendedName>
    <alternativeName>
        <fullName evidence="17">Adenosylcobinamide-phosphate guanylyltransferase</fullName>
    </alternativeName>
</protein>
<evidence type="ECO:0000256" key="18">
    <source>
        <dbReference type="SAM" id="MobiDB-lite"/>
    </source>
</evidence>
<accession>A0ABP5DU88</accession>
<dbReference type="InterPro" id="IPR027417">
    <property type="entry name" value="P-loop_NTPase"/>
</dbReference>
<feature type="region of interest" description="Disordered" evidence="18">
    <location>
        <begin position="46"/>
        <end position="67"/>
    </location>
</feature>
<keyword evidence="10" id="KW-0169">Cobalamin biosynthesis</keyword>
<evidence type="ECO:0000256" key="13">
    <source>
        <dbReference type="ARBA" id="ARBA00022777"/>
    </source>
</evidence>
<evidence type="ECO:0000256" key="10">
    <source>
        <dbReference type="ARBA" id="ARBA00022573"/>
    </source>
</evidence>
<sequence>MRIRLSGTSGPAGWPAPNCRCASCNRAVENRRQPLRITVDDAFTLRDPGVGTATPPPAGYSVTDTPYGTRVEGPDGGRLLYAATDAPADAAADGRGHGTHEVDVAIVDVVASPQTIGALRRAGIVGVTTAVLAVGGDHRVPSPAEFERRARLWAASAPSDGQDLHCPPASWPGARIRGPHRVLITGGARSGKSAEAELRLLGEPEVTYLATGPAAEGDDDWAGRVDLHRRRRPSWWKTEESLDAATVLERATGAVLFDCVGTWLAGMMERCGMWRETPPTGAESALEERIDELVDAWRRCSARIVAVTNEVGSGVVPATVSGGLFRDRLGRLNQRLAAESEQVALVTVGRVLELP</sequence>
<dbReference type="PANTHER" id="PTHR34848">
    <property type="match status" value="1"/>
</dbReference>
<evidence type="ECO:0000313" key="20">
    <source>
        <dbReference type="Proteomes" id="UP001501585"/>
    </source>
</evidence>
<dbReference type="EC" id="2.7.1.156" evidence="8"/>
<evidence type="ECO:0000313" key="19">
    <source>
        <dbReference type="EMBL" id="GAA1986372.1"/>
    </source>
</evidence>
<dbReference type="Gene3D" id="3.40.50.300">
    <property type="entry name" value="P-loop containing nucleotide triphosphate hydrolases"/>
    <property type="match status" value="1"/>
</dbReference>
<comment type="catalytic activity">
    <reaction evidence="3">
        <text>adenosylcob(III)inamide + GTP = adenosylcob(III)inamide phosphate + GDP + H(+)</text>
        <dbReference type="Rhea" id="RHEA:15765"/>
        <dbReference type="ChEBI" id="CHEBI:2480"/>
        <dbReference type="ChEBI" id="CHEBI:15378"/>
        <dbReference type="ChEBI" id="CHEBI:37565"/>
        <dbReference type="ChEBI" id="CHEBI:58189"/>
        <dbReference type="ChEBI" id="CHEBI:58502"/>
        <dbReference type="EC" id="2.7.1.156"/>
    </reaction>
</comment>
<evidence type="ECO:0000256" key="11">
    <source>
        <dbReference type="ARBA" id="ARBA00022679"/>
    </source>
</evidence>
<dbReference type="GO" id="GO:0016779">
    <property type="term" value="F:nucleotidyltransferase activity"/>
    <property type="evidence" value="ECO:0007669"/>
    <property type="project" value="UniProtKB-KW"/>
</dbReference>
<dbReference type="InterPro" id="IPR003203">
    <property type="entry name" value="CobU/CobP"/>
</dbReference>
<dbReference type="Pfam" id="PF02283">
    <property type="entry name" value="CobU"/>
    <property type="match status" value="1"/>
</dbReference>
<keyword evidence="15" id="KW-0342">GTP-binding</keyword>
<comment type="similarity">
    <text evidence="7">Belongs to the CobU/CobP family.</text>
</comment>
<evidence type="ECO:0000256" key="4">
    <source>
        <dbReference type="ARBA" id="ARBA00003889"/>
    </source>
</evidence>
<dbReference type="GO" id="GO:0016301">
    <property type="term" value="F:kinase activity"/>
    <property type="evidence" value="ECO:0007669"/>
    <property type="project" value="UniProtKB-KW"/>
</dbReference>
<dbReference type="EC" id="2.7.7.62" evidence="9"/>
<evidence type="ECO:0000256" key="17">
    <source>
        <dbReference type="ARBA" id="ARBA00030571"/>
    </source>
</evidence>
<evidence type="ECO:0000256" key="2">
    <source>
        <dbReference type="ARBA" id="ARBA00000711"/>
    </source>
</evidence>
<keyword evidence="13 19" id="KW-0418">Kinase</keyword>
<evidence type="ECO:0000256" key="3">
    <source>
        <dbReference type="ARBA" id="ARBA00001522"/>
    </source>
</evidence>
<evidence type="ECO:0000256" key="8">
    <source>
        <dbReference type="ARBA" id="ARBA00012016"/>
    </source>
</evidence>
<evidence type="ECO:0000256" key="7">
    <source>
        <dbReference type="ARBA" id="ARBA00007490"/>
    </source>
</evidence>
<comment type="pathway">
    <text evidence="5">Cofactor biosynthesis; adenosylcobalamin biosynthesis; adenosylcobalamin from cob(II)yrinate a,c-diamide: step 6/7.</text>
</comment>
<keyword evidence="12" id="KW-0547">Nucleotide-binding</keyword>
<evidence type="ECO:0000256" key="6">
    <source>
        <dbReference type="ARBA" id="ARBA00005159"/>
    </source>
</evidence>
<reference evidence="20" key="1">
    <citation type="journal article" date="2019" name="Int. J. Syst. Evol. Microbiol.">
        <title>The Global Catalogue of Microorganisms (GCM) 10K type strain sequencing project: providing services to taxonomists for standard genome sequencing and annotation.</title>
        <authorList>
            <consortium name="The Broad Institute Genomics Platform"/>
            <consortium name="The Broad Institute Genome Sequencing Center for Infectious Disease"/>
            <person name="Wu L."/>
            <person name="Ma J."/>
        </authorList>
    </citation>
    <scope>NUCLEOTIDE SEQUENCE [LARGE SCALE GENOMIC DNA]</scope>
    <source>
        <strain evidence="20">JCM 15313</strain>
    </source>
</reference>
<gene>
    <name evidence="19" type="ORF">GCM10009799_09820</name>
</gene>
<comment type="function">
    <text evidence="4">Catalyzes ATP-dependent phosphorylation of adenosylcobinamide and addition of GMP to adenosylcobinamide phosphate.</text>
</comment>
<keyword evidence="20" id="KW-1185">Reference proteome</keyword>
<proteinExistence type="inferred from homology"/>
<keyword evidence="14" id="KW-0067">ATP-binding</keyword>